<evidence type="ECO:0000313" key="2">
    <source>
        <dbReference type="EMBL" id="MCV9885402.1"/>
    </source>
</evidence>
<feature type="transmembrane region" description="Helical" evidence="1">
    <location>
        <begin position="80"/>
        <end position="102"/>
    </location>
</feature>
<dbReference type="InterPro" id="IPR006938">
    <property type="entry name" value="DUF624"/>
</dbReference>
<dbReference type="Pfam" id="PF04854">
    <property type="entry name" value="DUF624"/>
    <property type="match status" value="1"/>
</dbReference>
<keyword evidence="1" id="KW-0472">Membrane</keyword>
<evidence type="ECO:0000256" key="1">
    <source>
        <dbReference type="SAM" id="Phobius"/>
    </source>
</evidence>
<reference evidence="2 3" key="1">
    <citation type="submission" date="2022-10" db="EMBL/GenBank/DDBJ databases">
        <title>Draft genome assembly of moderately radiation resistant bacterium Metabacillus halosaccharovorans.</title>
        <authorList>
            <person name="Pal S."/>
            <person name="Gopinathan A."/>
        </authorList>
    </citation>
    <scope>NUCLEOTIDE SEQUENCE [LARGE SCALE GENOMIC DNA]</scope>
    <source>
        <strain evidence="2 3">VITHBRA001</strain>
    </source>
</reference>
<proteinExistence type="predicted"/>
<organism evidence="2 3">
    <name type="scientific">Metabacillus halosaccharovorans</name>
    <dbReference type="NCBI Taxonomy" id="930124"/>
    <lineage>
        <taxon>Bacteria</taxon>
        <taxon>Bacillati</taxon>
        <taxon>Bacillota</taxon>
        <taxon>Bacilli</taxon>
        <taxon>Bacillales</taxon>
        <taxon>Bacillaceae</taxon>
        <taxon>Metabacillus</taxon>
    </lineage>
</organism>
<dbReference type="RefSeq" id="WP_264142186.1">
    <property type="nucleotide sequence ID" value="NZ_JAOYEY010000031.1"/>
</dbReference>
<protein>
    <submittedName>
        <fullName evidence="2">DUF624 domain-containing protein</fullName>
    </submittedName>
</protein>
<feature type="transmembrane region" description="Helical" evidence="1">
    <location>
        <begin position="153"/>
        <end position="173"/>
    </location>
</feature>
<comment type="caution">
    <text evidence="2">The sequence shown here is derived from an EMBL/GenBank/DDBJ whole genome shotgun (WGS) entry which is preliminary data.</text>
</comment>
<name>A0ABT3DFG7_9BACI</name>
<dbReference type="Proteomes" id="UP001526147">
    <property type="component" value="Unassembled WGS sequence"/>
</dbReference>
<keyword evidence="1" id="KW-1133">Transmembrane helix</keyword>
<feature type="transmembrane region" description="Helical" evidence="1">
    <location>
        <begin position="25"/>
        <end position="51"/>
    </location>
</feature>
<feature type="transmembrane region" description="Helical" evidence="1">
    <location>
        <begin position="179"/>
        <end position="198"/>
    </location>
</feature>
<keyword evidence="1" id="KW-0812">Transmembrane</keyword>
<feature type="transmembrane region" description="Helical" evidence="1">
    <location>
        <begin position="108"/>
        <end position="133"/>
    </location>
</feature>
<keyword evidence="3" id="KW-1185">Reference proteome</keyword>
<dbReference type="EMBL" id="JAOYEY010000031">
    <property type="protein sequence ID" value="MCV9885402.1"/>
    <property type="molecule type" value="Genomic_DNA"/>
</dbReference>
<gene>
    <name evidence="2" type="ORF">OIH86_07035</name>
</gene>
<sequence length="207" mass="23864">MESTGWTGGLYRICDWISKFAYVNLLWMFFTLVGLIIFGIAPSTVALFTIIRKWIMGEHHIKIFSSFWEVYKREFKKANILWSSLVVVLLFMYIDLVLIQAMQGVLHYFFLTCFVIMSIILSNILLYIFPVYVHFEGTILHYYKSSILLGTSFPFRTFMMVLAVGTSIFIGLLFPGVAILFFGSGIAFALMYFSYSIFAKMNPSVDL</sequence>
<accession>A0ABT3DFG7</accession>
<evidence type="ECO:0000313" key="3">
    <source>
        <dbReference type="Proteomes" id="UP001526147"/>
    </source>
</evidence>